<sequence length="110" mass="13188">MLESFLDEAIDNEKNIDGSESENSIDDDEEEEEEEEEEEANPASYAGPDKLYRFVRTDGKFVLSKYKIRKWLQRQEPYSLQRQLKRSFKRNRVVVIWNRRPMGCRFDGYV</sequence>
<evidence type="ECO:0000313" key="2">
    <source>
        <dbReference type="EMBL" id="VDI01276.1"/>
    </source>
</evidence>
<protein>
    <submittedName>
        <fullName evidence="2">Uncharacterized protein</fullName>
    </submittedName>
</protein>
<dbReference type="Proteomes" id="UP000596742">
    <property type="component" value="Unassembled WGS sequence"/>
</dbReference>
<organism evidence="2 3">
    <name type="scientific">Mytilus galloprovincialis</name>
    <name type="common">Mediterranean mussel</name>
    <dbReference type="NCBI Taxonomy" id="29158"/>
    <lineage>
        <taxon>Eukaryota</taxon>
        <taxon>Metazoa</taxon>
        <taxon>Spiralia</taxon>
        <taxon>Lophotrochozoa</taxon>
        <taxon>Mollusca</taxon>
        <taxon>Bivalvia</taxon>
        <taxon>Autobranchia</taxon>
        <taxon>Pteriomorphia</taxon>
        <taxon>Mytilida</taxon>
        <taxon>Mytiloidea</taxon>
        <taxon>Mytilidae</taxon>
        <taxon>Mytilinae</taxon>
        <taxon>Mytilus</taxon>
    </lineage>
</organism>
<feature type="region of interest" description="Disordered" evidence="1">
    <location>
        <begin position="1"/>
        <end position="46"/>
    </location>
</feature>
<evidence type="ECO:0000256" key="1">
    <source>
        <dbReference type="SAM" id="MobiDB-lite"/>
    </source>
</evidence>
<proteinExistence type="predicted"/>
<gene>
    <name evidence="2" type="ORF">MGAL_10B089111</name>
</gene>
<feature type="compositionally biased region" description="Acidic residues" evidence="1">
    <location>
        <begin position="19"/>
        <end position="40"/>
    </location>
</feature>
<reference evidence="2" key="1">
    <citation type="submission" date="2018-11" db="EMBL/GenBank/DDBJ databases">
        <authorList>
            <person name="Alioto T."/>
            <person name="Alioto T."/>
        </authorList>
    </citation>
    <scope>NUCLEOTIDE SEQUENCE</scope>
</reference>
<evidence type="ECO:0000313" key="3">
    <source>
        <dbReference type="Proteomes" id="UP000596742"/>
    </source>
</evidence>
<dbReference type="AlphaFoldDB" id="A0A8B6C907"/>
<dbReference type="OrthoDB" id="6062143at2759"/>
<feature type="compositionally biased region" description="Acidic residues" evidence="1">
    <location>
        <begin position="1"/>
        <end position="10"/>
    </location>
</feature>
<comment type="caution">
    <text evidence="2">The sequence shown here is derived from an EMBL/GenBank/DDBJ whole genome shotgun (WGS) entry which is preliminary data.</text>
</comment>
<keyword evidence="3" id="KW-1185">Reference proteome</keyword>
<name>A0A8B6C907_MYTGA</name>
<dbReference type="EMBL" id="UYJE01001327">
    <property type="protein sequence ID" value="VDI01276.1"/>
    <property type="molecule type" value="Genomic_DNA"/>
</dbReference>
<accession>A0A8B6C907</accession>